<evidence type="ECO:0000256" key="1">
    <source>
        <dbReference type="SAM" id="MobiDB-lite"/>
    </source>
</evidence>
<name>A0A371DQW6_9APHY</name>
<dbReference type="AlphaFoldDB" id="A0A371DQW6"/>
<keyword evidence="3" id="KW-1185">Reference proteome</keyword>
<reference evidence="2 3" key="1">
    <citation type="journal article" date="2018" name="Biotechnol. Biofuels">
        <title>Integrative visual omics of the white-rot fungus Polyporus brumalis exposes the biotechnological potential of its oxidative enzymes for delignifying raw plant biomass.</title>
        <authorList>
            <person name="Miyauchi S."/>
            <person name="Rancon A."/>
            <person name="Drula E."/>
            <person name="Hage H."/>
            <person name="Chaduli D."/>
            <person name="Favel A."/>
            <person name="Grisel S."/>
            <person name="Henrissat B."/>
            <person name="Herpoel-Gimbert I."/>
            <person name="Ruiz-Duenas F.J."/>
            <person name="Chevret D."/>
            <person name="Hainaut M."/>
            <person name="Lin J."/>
            <person name="Wang M."/>
            <person name="Pangilinan J."/>
            <person name="Lipzen A."/>
            <person name="Lesage-Meessen L."/>
            <person name="Navarro D."/>
            <person name="Riley R."/>
            <person name="Grigoriev I.V."/>
            <person name="Zhou S."/>
            <person name="Raouche S."/>
            <person name="Rosso M.N."/>
        </authorList>
    </citation>
    <scope>NUCLEOTIDE SEQUENCE [LARGE SCALE GENOMIC DNA]</scope>
    <source>
        <strain evidence="2 3">BRFM 1820</strain>
    </source>
</reference>
<gene>
    <name evidence="2" type="ORF">OH76DRAFT_1397259</name>
</gene>
<accession>A0A371DQW6</accession>
<proteinExistence type="predicted"/>
<evidence type="ECO:0000313" key="3">
    <source>
        <dbReference type="Proteomes" id="UP000256964"/>
    </source>
</evidence>
<feature type="region of interest" description="Disordered" evidence="1">
    <location>
        <begin position="23"/>
        <end position="70"/>
    </location>
</feature>
<dbReference type="Proteomes" id="UP000256964">
    <property type="component" value="Unassembled WGS sequence"/>
</dbReference>
<protein>
    <submittedName>
        <fullName evidence="2">Uncharacterized protein</fullName>
    </submittedName>
</protein>
<feature type="compositionally biased region" description="Polar residues" evidence="1">
    <location>
        <begin position="40"/>
        <end position="68"/>
    </location>
</feature>
<organism evidence="2 3">
    <name type="scientific">Lentinus brumalis</name>
    <dbReference type="NCBI Taxonomy" id="2498619"/>
    <lineage>
        <taxon>Eukaryota</taxon>
        <taxon>Fungi</taxon>
        <taxon>Dikarya</taxon>
        <taxon>Basidiomycota</taxon>
        <taxon>Agaricomycotina</taxon>
        <taxon>Agaricomycetes</taxon>
        <taxon>Polyporales</taxon>
        <taxon>Polyporaceae</taxon>
        <taxon>Lentinus</taxon>
    </lineage>
</organism>
<evidence type="ECO:0000313" key="2">
    <source>
        <dbReference type="EMBL" id="RDX54943.1"/>
    </source>
</evidence>
<dbReference type="EMBL" id="KZ857383">
    <property type="protein sequence ID" value="RDX54943.1"/>
    <property type="molecule type" value="Genomic_DNA"/>
</dbReference>
<sequence>MTIVRPRRVVFCPAFLPASSHADADTLLRTQMPSDPPSPTQAQRPSPHRTQSTTSPLRAQNTTVSRSVPLSPAQAIAQAWMRESAESQQQWRMADLRVKEQYLNPIRWDTGFRPEKKRNGAKM</sequence>
<dbReference type="OrthoDB" id="3220849at2759"/>